<dbReference type="InterPro" id="IPR026960">
    <property type="entry name" value="RVT-Znf"/>
</dbReference>
<dbReference type="Pfam" id="PF13966">
    <property type="entry name" value="zf-RVT"/>
    <property type="match status" value="1"/>
</dbReference>
<proteinExistence type="predicted"/>
<dbReference type="PANTHER" id="PTHR33710">
    <property type="entry name" value="BNAC02G09200D PROTEIN"/>
    <property type="match status" value="1"/>
</dbReference>
<dbReference type="Gene3D" id="3.60.10.10">
    <property type="entry name" value="Endonuclease/exonuclease/phosphatase"/>
    <property type="match status" value="1"/>
</dbReference>
<reference evidence="2" key="1">
    <citation type="submission" date="2020-07" db="EMBL/GenBank/DDBJ databases">
        <authorList>
            <person name="Lin J."/>
        </authorList>
    </citation>
    <scope>NUCLEOTIDE SEQUENCE</scope>
</reference>
<dbReference type="AlphaFoldDB" id="A0A6V7QBC9"/>
<dbReference type="PANTHER" id="PTHR33710:SF71">
    <property type="entry name" value="ENDONUCLEASE_EXONUCLEASE_PHOSPHATASE DOMAIN-CONTAINING PROTEIN"/>
    <property type="match status" value="1"/>
</dbReference>
<organism evidence="2">
    <name type="scientific">Ananas comosus var. bracteatus</name>
    <name type="common">red pineapple</name>
    <dbReference type="NCBI Taxonomy" id="296719"/>
    <lineage>
        <taxon>Eukaryota</taxon>
        <taxon>Viridiplantae</taxon>
        <taxon>Streptophyta</taxon>
        <taxon>Embryophyta</taxon>
        <taxon>Tracheophyta</taxon>
        <taxon>Spermatophyta</taxon>
        <taxon>Magnoliopsida</taxon>
        <taxon>Liliopsida</taxon>
        <taxon>Poales</taxon>
        <taxon>Bromeliaceae</taxon>
        <taxon>Bromelioideae</taxon>
        <taxon>Ananas</taxon>
    </lineage>
</organism>
<dbReference type="SUPFAM" id="SSF56219">
    <property type="entry name" value="DNase I-like"/>
    <property type="match status" value="1"/>
</dbReference>
<dbReference type="EMBL" id="LR862135">
    <property type="protein sequence ID" value="CAD1840453.1"/>
    <property type="molecule type" value="Genomic_DNA"/>
</dbReference>
<protein>
    <recommendedName>
        <fullName evidence="1">Reverse transcriptase zinc-binding domain-containing protein</fullName>
    </recommendedName>
</protein>
<sequence length="218" mass="25168">MTMFTDLLNSMELIDIPLGNQSFTWSNMQQCPTMAKLDRFLVSTEWDQSFPLTKAIALPRITYDHAPIVLSTADKRSRRLFRFEEVWLTREDFRSLVPKVLTKDNLAKRGWLGVAACTLCLDEAETVDHLFLTCDVTRALLGCLLPNKAFLRACLSIDSLWNECRGKRGAVGRKESVILLATWRAIWLERNRRIFDDTKRTVRQVLTDLRVTVSAWEE</sequence>
<evidence type="ECO:0000313" key="2">
    <source>
        <dbReference type="EMBL" id="CAD1840453.1"/>
    </source>
</evidence>
<evidence type="ECO:0000259" key="1">
    <source>
        <dbReference type="Pfam" id="PF13966"/>
    </source>
</evidence>
<dbReference type="InterPro" id="IPR036691">
    <property type="entry name" value="Endo/exonu/phosph_ase_sf"/>
</dbReference>
<gene>
    <name evidence="2" type="ORF">CB5_LOCUS23664</name>
</gene>
<name>A0A6V7QBC9_ANACO</name>
<accession>A0A6V7QBC9</accession>
<feature type="domain" description="Reverse transcriptase zinc-binding" evidence="1">
    <location>
        <begin position="98"/>
        <end position="139"/>
    </location>
</feature>